<feature type="non-terminal residue" evidence="11">
    <location>
        <position position="1"/>
    </location>
</feature>
<name>A0A1L9S882_9EURO</name>
<dbReference type="Proteomes" id="UP000184188">
    <property type="component" value="Unassembled WGS sequence"/>
</dbReference>
<feature type="domain" description="Letm1 RBD" evidence="10">
    <location>
        <begin position="142"/>
        <end position="314"/>
    </location>
</feature>
<evidence type="ECO:0000256" key="3">
    <source>
        <dbReference type="ARBA" id="ARBA00022792"/>
    </source>
</evidence>
<dbReference type="GO" id="GO:0030003">
    <property type="term" value="P:intracellular monoatomic cation homeostasis"/>
    <property type="evidence" value="ECO:0007669"/>
    <property type="project" value="TreeGrafter"/>
</dbReference>
<evidence type="ECO:0000313" key="11">
    <source>
        <dbReference type="EMBL" id="OJJ43371.1"/>
    </source>
</evidence>
<keyword evidence="2 9" id="KW-0812">Transmembrane</keyword>
<dbReference type="GO" id="GO:0043022">
    <property type="term" value="F:ribosome binding"/>
    <property type="evidence" value="ECO:0007669"/>
    <property type="project" value="InterPro"/>
</dbReference>
<dbReference type="VEuPathDB" id="FungiDB:ASPZODRAFT_29571"/>
<keyword evidence="3" id="KW-0999">Mitochondrion inner membrane</keyword>
<evidence type="ECO:0000313" key="12">
    <source>
        <dbReference type="Proteomes" id="UP000184188"/>
    </source>
</evidence>
<reference evidence="12" key="1">
    <citation type="journal article" date="2017" name="Genome Biol.">
        <title>Comparative genomics reveals high biological diversity and specific adaptations in the industrially and medically important fungal genus Aspergillus.</title>
        <authorList>
            <person name="de Vries R.P."/>
            <person name="Riley R."/>
            <person name="Wiebenga A."/>
            <person name="Aguilar-Osorio G."/>
            <person name="Amillis S."/>
            <person name="Uchima C.A."/>
            <person name="Anderluh G."/>
            <person name="Asadollahi M."/>
            <person name="Askin M."/>
            <person name="Barry K."/>
            <person name="Battaglia E."/>
            <person name="Bayram O."/>
            <person name="Benocci T."/>
            <person name="Braus-Stromeyer S.A."/>
            <person name="Caldana C."/>
            <person name="Canovas D."/>
            <person name="Cerqueira G.C."/>
            <person name="Chen F."/>
            <person name="Chen W."/>
            <person name="Choi C."/>
            <person name="Clum A."/>
            <person name="Dos Santos R.A."/>
            <person name="Damasio A.R."/>
            <person name="Diallinas G."/>
            <person name="Emri T."/>
            <person name="Fekete E."/>
            <person name="Flipphi M."/>
            <person name="Freyberg S."/>
            <person name="Gallo A."/>
            <person name="Gournas C."/>
            <person name="Habgood R."/>
            <person name="Hainaut M."/>
            <person name="Harispe M.L."/>
            <person name="Henrissat B."/>
            <person name="Hilden K.S."/>
            <person name="Hope R."/>
            <person name="Hossain A."/>
            <person name="Karabika E."/>
            <person name="Karaffa L."/>
            <person name="Karanyi Z."/>
            <person name="Krasevec N."/>
            <person name="Kuo A."/>
            <person name="Kusch H."/>
            <person name="LaButti K."/>
            <person name="Lagendijk E.L."/>
            <person name="Lapidus A."/>
            <person name="Levasseur A."/>
            <person name="Lindquist E."/>
            <person name="Lipzen A."/>
            <person name="Logrieco A.F."/>
            <person name="MacCabe A."/>
            <person name="Maekelae M.R."/>
            <person name="Malavazi I."/>
            <person name="Melin P."/>
            <person name="Meyer V."/>
            <person name="Mielnichuk N."/>
            <person name="Miskei M."/>
            <person name="Molnar A.P."/>
            <person name="Mule G."/>
            <person name="Ngan C.Y."/>
            <person name="Orejas M."/>
            <person name="Orosz E."/>
            <person name="Ouedraogo J.P."/>
            <person name="Overkamp K.M."/>
            <person name="Park H.-S."/>
            <person name="Perrone G."/>
            <person name="Piumi F."/>
            <person name="Punt P.J."/>
            <person name="Ram A.F."/>
            <person name="Ramon A."/>
            <person name="Rauscher S."/>
            <person name="Record E."/>
            <person name="Riano-Pachon D.M."/>
            <person name="Robert V."/>
            <person name="Roehrig J."/>
            <person name="Ruller R."/>
            <person name="Salamov A."/>
            <person name="Salih N.S."/>
            <person name="Samson R.A."/>
            <person name="Sandor E."/>
            <person name="Sanguinetti M."/>
            <person name="Schuetze T."/>
            <person name="Sepcic K."/>
            <person name="Shelest E."/>
            <person name="Sherlock G."/>
            <person name="Sophianopoulou V."/>
            <person name="Squina F.M."/>
            <person name="Sun H."/>
            <person name="Susca A."/>
            <person name="Todd R.B."/>
            <person name="Tsang A."/>
            <person name="Unkles S.E."/>
            <person name="van de Wiele N."/>
            <person name="van Rossen-Uffink D."/>
            <person name="Oliveira J.V."/>
            <person name="Vesth T.C."/>
            <person name="Visser J."/>
            <person name="Yu J.-H."/>
            <person name="Zhou M."/>
            <person name="Andersen M.R."/>
            <person name="Archer D.B."/>
            <person name="Baker S.E."/>
            <person name="Benoit I."/>
            <person name="Brakhage A.A."/>
            <person name="Braus G.H."/>
            <person name="Fischer R."/>
            <person name="Frisvad J.C."/>
            <person name="Goldman G.H."/>
            <person name="Houbraken J."/>
            <person name="Oakley B."/>
            <person name="Pocsi I."/>
            <person name="Scazzocchio C."/>
            <person name="Seiboth B."/>
            <person name="vanKuyk P.A."/>
            <person name="Wortman J."/>
            <person name="Dyer P.S."/>
            <person name="Grigoriev I.V."/>
        </authorList>
    </citation>
    <scope>NUCLEOTIDE SEQUENCE [LARGE SCALE GENOMIC DNA]</scope>
    <source>
        <strain evidence="12">CBS 506.65</strain>
    </source>
</reference>
<feature type="region of interest" description="Disordered" evidence="8">
    <location>
        <begin position="1"/>
        <end position="39"/>
    </location>
</feature>
<organism evidence="11 12">
    <name type="scientific">Penicilliopsis zonata CBS 506.65</name>
    <dbReference type="NCBI Taxonomy" id="1073090"/>
    <lineage>
        <taxon>Eukaryota</taxon>
        <taxon>Fungi</taxon>
        <taxon>Dikarya</taxon>
        <taxon>Ascomycota</taxon>
        <taxon>Pezizomycotina</taxon>
        <taxon>Eurotiomycetes</taxon>
        <taxon>Eurotiomycetidae</taxon>
        <taxon>Eurotiales</taxon>
        <taxon>Aspergillaceae</taxon>
        <taxon>Penicilliopsis</taxon>
    </lineage>
</organism>
<proteinExistence type="predicted"/>
<evidence type="ECO:0000259" key="10">
    <source>
        <dbReference type="PROSITE" id="PS51758"/>
    </source>
</evidence>
<gene>
    <name evidence="11" type="ORF">ASPZODRAFT_29571</name>
</gene>
<dbReference type="PANTHER" id="PTHR14009:SF6">
    <property type="entry name" value="LETM1 RBD DOMAIN-CONTAINING PROTEIN"/>
    <property type="match status" value="1"/>
</dbReference>
<accession>A0A1L9S882</accession>
<dbReference type="RefSeq" id="XP_022577881.1">
    <property type="nucleotide sequence ID" value="XM_022728188.1"/>
</dbReference>
<keyword evidence="12" id="KW-1185">Reference proteome</keyword>
<dbReference type="AlphaFoldDB" id="A0A1L9S882"/>
<evidence type="ECO:0000256" key="8">
    <source>
        <dbReference type="SAM" id="MobiDB-lite"/>
    </source>
</evidence>
<dbReference type="PANTHER" id="PTHR14009">
    <property type="entry name" value="LEUCINE ZIPPER-EF-HAND CONTAINING TRANSMEMBRANE PROTEIN"/>
    <property type="match status" value="1"/>
</dbReference>
<dbReference type="InterPro" id="IPR044202">
    <property type="entry name" value="LETM1/MDM38-like"/>
</dbReference>
<dbReference type="GeneID" id="34614652"/>
<dbReference type="InterPro" id="IPR033122">
    <property type="entry name" value="LETM1-like_RBD"/>
</dbReference>
<dbReference type="EMBL" id="KV878352">
    <property type="protein sequence ID" value="OJJ43371.1"/>
    <property type="molecule type" value="Genomic_DNA"/>
</dbReference>
<protein>
    <recommendedName>
        <fullName evidence="10">Letm1 RBD domain-containing protein</fullName>
    </recommendedName>
</protein>
<keyword evidence="6 9" id="KW-0472">Membrane</keyword>
<evidence type="ECO:0000256" key="1">
    <source>
        <dbReference type="ARBA" id="ARBA00004434"/>
    </source>
</evidence>
<evidence type="ECO:0000256" key="7">
    <source>
        <dbReference type="PROSITE-ProRule" id="PRU01094"/>
    </source>
</evidence>
<comment type="subcellular location">
    <subcellularLocation>
        <location evidence="1">Mitochondrion inner membrane</location>
        <topology evidence="1">Single-pass membrane protein</topology>
    </subcellularLocation>
</comment>
<sequence length="314" mass="34313">PSTSLRSKSQLSSPSSSSSSSSFSVSNVNPPSSTLPAELALPEPVASSAPPADKLKRYVALGRAYYTFYKTGLKNVYQNYRASLPQRRSLGLPVFPPTSPHSSPESVKISRADFQLVRRAAHDMRRMIPFTLVLIVCGEFTPLIVLALGDAITPFTCRIPRQVAKTTRQRGERKRAALADHQARTAGSVTPPGPGSEQELDLLARRFVDEAWIAAASGPEVLCAASVFGLVGSHRSSSFSPSQLFVRHRLRRYAQYLALDDRLIRQAGGVEGMTAQEVRIAVEERGGVGVAAEAEGALAEREERRWLERWLKKS</sequence>
<evidence type="ECO:0000256" key="4">
    <source>
        <dbReference type="ARBA" id="ARBA00022989"/>
    </source>
</evidence>
<feature type="compositionally biased region" description="Basic and acidic residues" evidence="8">
    <location>
        <begin position="174"/>
        <end position="183"/>
    </location>
</feature>
<dbReference type="GO" id="GO:0005743">
    <property type="term" value="C:mitochondrial inner membrane"/>
    <property type="evidence" value="ECO:0007669"/>
    <property type="project" value="UniProtKB-SubCell"/>
</dbReference>
<keyword evidence="4 9" id="KW-1133">Transmembrane helix</keyword>
<dbReference type="STRING" id="1073090.A0A1L9S882"/>
<evidence type="ECO:0000256" key="2">
    <source>
        <dbReference type="ARBA" id="ARBA00022692"/>
    </source>
</evidence>
<evidence type="ECO:0000256" key="5">
    <source>
        <dbReference type="ARBA" id="ARBA00023128"/>
    </source>
</evidence>
<feature type="non-terminal residue" evidence="11">
    <location>
        <position position="314"/>
    </location>
</feature>
<evidence type="ECO:0000256" key="6">
    <source>
        <dbReference type="ARBA" id="ARBA00023136"/>
    </source>
</evidence>
<keyword evidence="5 7" id="KW-0496">Mitochondrion</keyword>
<evidence type="ECO:0000256" key="9">
    <source>
        <dbReference type="SAM" id="Phobius"/>
    </source>
</evidence>
<feature type="transmembrane region" description="Helical" evidence="9">
    <location>
        <begin position="128"/>
        <end position="149"/>
    </location>
</feature>
<dbReference type="Pfam" id="PF07766">
    <property type="entry name" value="LETM1_RBD"/>
    <property type="match status" value="1"/>
</dbReference>
<feature type="region of interest" description="Disordered" evidence="8">
    <location>
        <begin position="166"/>
        <end position="196"/>
    </location>
</feature>
<feature type="compositionally biased region" description="Low complexity" evidence="8">
    <location>
        <begin position="1"/>
        <end position="36"/>
    </location>
</feature>
<dbReference type="OrthoDB" id="73691at2759"/>
<dbReference type="PROSITE" id="PS51758">
    <property type="entry name" value="LETM1_RBD"/>
    <property type="match status" value="1"/>
</dbReference>